<dbReference type="EC" id="2.3.1.225" evidence="2"/>
<keyword evidence="6" id="KW-1133">Transmembrane helix</keyword>
<evidence type="ECO:0000313" key="7">
    <source>
        <dbReference type="EMBL" id="KAA0200785.1"/>
    </source>
</evidence>
<dbReference type="GO" id="GO:0019706">
    <property type="term" value="F:protein-cysteine S-palmitoyltransferase activity"/>
    <property type="evidence" value="ECO:0007669"/>
    <property type="project" value="UniProtKB-EC"/>
</dbReference>
<keyword evidence="6" id="KW-0812">Transmembrane</keyword>
<dbReference type="AlphaFoldDB" id="A0A6A0H5T6"/>
<dbReference type="EMBL" id="JQDR03006063">
    <property type="protein sequence ID" value="KAA0200785.1"/>
    <property type="molecule type" value="Genomic_DNA"/>
</dbReference>
<evidence type="ECO:0000256" key="3">
    <source>
        <dbReference type="ARBA" id="ARBA00023139"/>
    </source>
</evidence>
<feature type="transmembrane region" description="Helical" evidence="6">
    <location>
        <begin position="32"/>
        <end position="51"/>
    </location>
</feature>
<proteinExistence type="predicted"/>
<evidence type="ECO:0000256" key="1">
    <source>
        <dbReference type="ARBA" id="ARBA00004127"/>
    </source>
</evidence>
<dbReference type="GO" id="GO:0006612">
    <property type="term" value="P:protein targeting to membrane"/>
    <property type="evidence" value="ECO:0007669"/>
    <property type="project" value="TreeGrafter"/>
</dbReference>
<reference evidence="7" key="3">
    <citation type="submission" date="2019-06" db="EMBL/GenBank/DDBJ databases">
        <authorList>
            <person name="Poynton C."/>
            <person name="Hasenbein S."/>
            <person name="Benoit J.B."/>
            <person name="Sepulveda M.S."/>
            <person name="Poelchau M.F."/>
            <person name="Murali S.C."/>
            <person name="Chen S."/>
            <person name="Glastad K.M."/>
            <person name="Werren J.H."/>
            <person name="Vineis J.H."/>
            <person name="Bowen J.L."/>
            <person name="Friedrich M."/>
            <person name="Jones J."/>
            <person name="Robertson H.M."/>
            <person name="Feyereisen R."/>
            <person name="Mechler-Hickson A."/>
            <person name="Mathers N."/>
            <person name="Lee C.E."/>
            <person name="Colbourne J.K."/>
            <person name="Biales A."/>
            <person name="Johnston J.S."/>
            <person name="Wellborn G.A."/>
            <person name="Rosendale A.J."/>
            <person name="Cridge A.G."/>
            <person name="Munoz-Torres M.C."/>
            <person name="Bain P.A."/>
            <person name="Manny A.R."/>
            <person name="Major K.M."/>
            <person name="Lambert F.N."/>
            <person name="Vulpe C.D."/>
            <person name="Tuck P."/>
            <person name="Blalock B.J."/>
            <person name="Lin Y.-Y."/>
            <person name="Smith M.E."/>
            <person name="Ochoa-Acuna H."/>
            <person name="Chen M.-J.M."/>
            <person name="Childers C.P."/>
            <person name="Qu J."/>
            <person name="Dugan S."/>
            <person name="Lee S.L."/>
            <person name="Chao H."/>
            <person name="Dinh H."/>
            <person name="Han Y."/>
            <person name="Doddapaneni H."/>
            <person name="Worley K.C."/>
            <person name="Muzny D.M."/>
            <person name="Gibbs R.A."/>
            <person name="Richards S."/>
        </authorList>
    </citation>
    <scope>NUCLEOTIDE SEQUENCE</scope>
    <source>
        <strain evidence="7">HAZT.00-mixed</strain>
        <tissue evidence="7">Whole organism</tissue>
    </source>
</reference>
<accession>A0A6A0H5T6</accession>
<dbReference type="InterPro" id="IPR039859">
    <property type="entry name" value="PFA4/ZDH16/20/ERF2-like"/>
</dbReference>
<dbReference type="GO" id="GO:0005783">
    <property type="term" value="C:endoplasmic reticulum"/>
    <property type="evidence" value="ECO:0007669"/>
    <property type="project" value="TreeGrafter"/>
</dbReference>
<name>A0A6A0H5T6_HYAAZ</name>
<protein>
    <recommendedName>
        <fullName evidence="2">protein S-acyltransferase</fullName>
        <ecNumber evidence="2">2.3.1.225</ecNumber>
    </recommendedName>
</protein>
<comment type="caution">
    <text evidence="7">The sequence shown here is derived from an EMBL/GenBank/DDBJ whole genome shotgun (WGS) entry which is preliminary data.</text>
</comment>
<keyword evidence="6" id="KW-0472">Membrane</keyword>
<dbReference type="PANTHER" id="PTHR22883">
    <property type="entry name" value="ZINC FINGER DHHC DOMAIN CONTAINING PROTEIN"/>
    <property type="match status" value="1"/>
</dbReference>
<dbReference type="GO" id="GO:0005794">
    <property type="term" value="C:Golgi apparatus"/>
    <property type="evidence" value="ECO:0007669"/>
    <property type="project" value="TreeGrafter"/>
</dbReference>
<comment type="catalytic activity">
    <reaction evidence="5">
        <text>L-cysteinyl-[protein] + hexadecanoyl-CoA = S-hexadecanoyl-L-cysteinyl-[protein] + CoA</text>
        <dbReference type="Rhea" id="RHEA:36683"/>
        <dbReference type="Rhea" id="RHEA-COMP:10131"/>
        <dbReference type="Rhea" id="RHEA-COMP:11032"/>
        <dbReference type="ChEBI" id="CHEBI:29950"/>
        <dbReference type="ChEBI" id="CHEBI:57287"/>
        <dbReference type="ChEBI" id="CHEBI:57379"/>
        <dbReference type="ChEBI" id="CHEBI:74151"/>
        <dbReference type="EC" id="2.3.1.225"/>
    </reaction>
</comment>
<reference evidence="7" key="1">
    <citation type="submission" date="2014-08" db="EMBL/GenBank/DDBJ databases">
        <authorList>
            <person name="Murali S."/>
            <person name="Richards S."/>
            <person name="Bandaranaike D."/>
            <person name="Bellair M."/>
            <person name="Blankenburg K."/>
            <person name="Chao H."/>
            <person name="Dinh H."/>
            <person name="Doddapaneni H."/>
            <person name="Dugan-Rocha S."/>
            <person name="Elkadiri S."/>
            <person name="Gnanaolivu R."/>
            <person name="Hughes D."/>
            <person name="Lee S."/>
            <person name="Li M."/>
            <person name="Ming W."/>
            <person name="Munidasa M."/>
            <person name="Muniz J."/>
            <person name="Nguyen L."/>
            <person name="Osuji N."/>
            <person name="Pu L.-L."/>
            <person name="Puazo M."/>
            <person name="Skinner E."/>
            <person name="Qu C."/>
            <person name="Quiroz J."/>
            <person name="Raj R."/>
            <person name="Weissenberger G."/>
            <person name="Xin Y."/>
            <person name="Zou X."/>
            <person name="Han Y."/>
            <person name="Worley K."/>
            <person name="Muzny D."/>
            <person name="Gibbs R."/>
        </authorList>
    </citation>
    <scope>NUCLEOTIDE SEQUENCE</scope>
    <source>
        <strain evidence="7">HAZT.00-mixed</strain>
        <tissue evidence="7">Whole organism</tissue>
    </source>
</reference>
<sequence length="268" mass="29867">MGTTPVQRKWQVYPGKNKFCCDGRIVMAQQPGIFYVTLGLIIITNALFFAFDCPYLTLNLSPIIPCVGAVLFLFVLSTLLHTSFSDPGIIPRATYEEALYTERQIEALYTERQIEVVNEGAGLSYRPPPRTKEITINGVPVKLKYCFTCKIFRPPRASHCSICDNCVVCSVIIYGTCQLASQWSIPRLLQHFSGFIVAPQASCEGLTIFAEIIALSSSNLRYICEVRSSAYGLGPECFISSMPALGSECFKVRCQRWGRNASKVQCRL</sequence>
<feature type="transmembrane region" description="Helical" evidence="6">
    <location>
        <begin position="63"/>
        <end position="84"/>
    </location>
</feature>
<evidence type="ECO:0000256" key="5">
    <source>
        <dbReference type="ARBA" id="ARBA00048048"/>
    </source>
</evidence>
<evidence type="ECO:0000256" key="6">
    <source>
        <dbReference type="SAM" id="Phobius"/>
    </source>
</evidence>
<keyword evidence="4" id="KW-0449">Lipoprotein</keyword>
<gene>
    <name evidence="7" type="ORF">HAZT_HAZT008400</name>
</gene>
<dbReference type="OrthoDB" id="4096362at2759"/>
<dbReference type="PROSITE" id="PS50216">
    <property type="entry name" value="DHHC"/>
    <property type="match status" value="1"/>
</dbReference>
<dbReference type="PANTHER" id="PTHR22883:SF43">
    <property type="entry name" value="PALMITOYLTRANSFERASE APP"/>
    <property type="match status" value="1"/>
</dbReference>
<reference evidence="7" key="2">
    <citation type="journal article" date="2018" name="Environ. Sci. Technol.">
        <title>The Toxicogenome of Hyalella azteca: A Model for Sediment Ecotoxicology and Evolutionary Toxicology.</title>
        <authorList>
            <person name="Poynton H.C."/>
            <person name="Hasenbein S."/>
            <person name="Benoit J.B."/>
            <person name="Sepulveda M.S."/>
            <person name="Poelchau M.F."/>
            <person name="Hughes D.S.T."/>
            <person name="Murali S.C."/>
            <person name="Chen S."/>
            <person name="Glastad K.M."/>
            <person name="Goodisman M.A.D."/>
            <person name="Werren J.H."/>
            <person name="Vineis J.H."/>
            <person name="Bowen J.L."/>
            <person name="Friedrich M."/>
            <person name="Jones J."/>
            <person name="Robertson H.M."/>
            <person name="Feyereisen R."/>
            <person name="Mechler-Hickson A."/>
            <person name="Mathers N."/>
            <person name="Lee C.E."/>
            <person name="Colbourne J.K."/>
            <person name="Biales A."/>
            <person name="Johnston J.S."/>
            <person name="Wellborn G.A."/>
            <person name="Rosendale A.J."/>
            <person name="Cridge A.G."/>
            <person name="Munoz-Torres M.C."/>
            <person name="Bain P.A."/>
            <person name="Manny A.R."/>
            <person name="Major K.M."/>
            <person name="Lambert F.N."/>
            <person name="Vulpe C.D."/>
            <person name="Tuck P."/>
            <person name="Blalock B.J."/>
            <person name="Lin Y.Y."/>
            <person name="Smith M.E."/>
            <person name="Ochoa-Acuna H."/>
            <person name="Chen M.M."/>
            <person name="Childers C.P."/>
            <person name="Qu J."/>
            <person name="Dugan S."/>
            <person name="Lee S.L."/>
            <person name="Chao H."/>
            <person name="Dinh H."/>
            <person name="Han Y."/>
            <person name="Doddapaneni H."/>
            <person name="Worley K.C."/>
            <person name="Muzny D.M."/>
            <person name="Gibbs R.A."/>
            <person name="Richards S."/>
        </authorList>
    </citation>
    <scope>NUCLEOTIDE SEQUENCE</scope>
    <source>
        <strain evidence="7">HAZT.00-mixed</strain>
        <tissue evidence="7">Whole organism</tissue>
    </source>
</reference>
<evidence type="ECO:0000256" key="4">
    <source>
        <dbReference type="ARBA" id="ARBA00023288"/>
    </source>
</evidence>
<evidence type="ECO:0000256" key="2">
    <source>
        <dbReference type="ARBA" id="ARBA00012210"/>
    </source>
</evidence>
<comment type="subcellular location">
    <subcellularLocation>
        <location evidence="1">Endomembrane system</location>
        <topology evidence="1">Multi-pass membrane protein</topology>
    </subcellularLocation>
</comment>
<dbReference type="Proteomes" id="UP000711488">
    <property type="component" value="Unassembled WGS sequence"/>
</dbReference>
<organism evidence="7">
    <name type="scientific">Hyalella azteca</name>
    <name type="common">Amphipod</name>
    <dbReference type="NCBI Taxonomy" id="294128"/>
    <lineage>
        <taxon>Eukaryota</taxon>
        <taxon>Metazoa</taxon>
        <taxon>Ecdysozoa</taxon>
        <taxon>Arthropoda</taxon>
        <taxon>Crustacea</taxon>
        <taxon>Multicrustacea</taxon>
        <taxon>Malacostraca</taxon>
        <taxon>Eumalacostraca</taxon>
        <taxon>Peracarida</taxon>
        <taxon>Amphipoda</taxon>
        <taxon>Senticaudata</taxon>
        <taxon>Talitrida</taxon>
        <taxon>Talitroidea</taxon>
        <taxon>Hyalellidae</taxon>
        <taxon>Hyalella</taxon>
    </lineage>
</organism>
<keyword evidence="3" id="KW-0564">Palmitate</keyword>